<comment type="caution">
    <text evidence="1">The sequence shown here is derived from an EMBL/GenBank/DDBJ whole genome shotgun (WGS) entry which is preliminary data.</text>
</comment>
<evidence type="ECO:0000313" key="2">
    <source>
        <dbReference type="Proteomes" id="UP000799429"/>
    </source>
</evidence>
<protein>
    <submittedName>
        <fullName evidence="1">Uncharacterized protein</fullName>
    </submittedName>
</protein>
<dbReference type="EMBL" id="MU006097">
    <property type="protein sequence ID" value="KAF2838270.1"/>
    <property type="molecule type" value="Genomic_DNA"/>
</dbReference>
<accession>A0A9P4S8Z5</accession>
<reference evidence="1" key="1">
    <citation type="journal article" date="2020" name="Stud. Mycol.">
        <title>101 Dothideomycetes genomes: a test case for predicting lifestyles and emergence of pathogens.</title>
        <authorList>
            <person name="Haridas S."/>
            <person name="Albert R."/>
            <person name="Binder M."/>
            <person name="Bloem J."/>
            <person name="Labutti K."/>
            <person name="Salamov A."/>
            <person name="Andreopoulos B."/>
            <person name="Baker S."/>
            <person name="Barry K."/>
            <person name="Bills G."/>
            <person name="Bluhm B."/>
            <person name="Cannon C."/>
            <person name="Castanera R."/>
            <person name="Culley D."/>
            <person name="Daum C."/>
            <person name="Ezra D."/>
            <person name="Gonzalez J."/>
            <person name="Henrissat B."/>
            <person name="Kuo A."/>
            <person name="Liang C."/>
            <person name="Lipzen A."/>
            <person name="Lutzoni F."/>
            <person name="Magnuson J."/>
            <person name="Mondo S."/>
            <person name="Nolan M."/>
            <person name="Ohm R."/>
            <person name="Pangilinan J."/>
            <person name="Park H.-J."/>
            <person name="Ramirez L."/>
            <person name="Alfaro M."/>
            <person name="Sun H."/>
            <person name="Tritt A."/>
            <person name="Yoshinaga Y."/>
            <person name="Zwiers L.-H."/>
            <person name="Turgeon B."/>
            <person name="Goodwin S."/>
            <person name="Spatafora J."/>
            <person name="Crous P."/>
            <person name="Grigoriev I."/>
        </authorList>
    </citation>
    <scope>NUCLEOTIDE SEQUENCE</scope>
    <source>
        <strain evidence="1">CBS 101060</strain>
    </source>
</reference>
<keyword evidence="2" id="KW-1185">Reference proteome</keyword>
<sequence length="67" mass="7048">MRVREEGLNGDIAPRGKLITAVVDASSLISRFHVEVPKQAPKVVKLASINHAGVRKNQLVGSSSASG</sequence>
<proteinExistence type="predicted"/>
<dbReference type="AlphaFoldDB" id="A0A9P4S8Z5"/>
<evidence type="ECO:0000313" key="1">
    <source>
        <dbReference type="EMBL" id="KAF2838270.1"/>
    </source>
</evidence>
<dbReference type="Proteomes" id="UP000799429">
    <property type="component" value="Unassembled WGS sequence"/>
</dbReference>
<organism evidence="1 2">
    <name type="scientific">Patellaria atrata CBS 101060</name>
    <dbReference type="NCBI Taxonomy" id="1346257"/>
    <lineage>
        <taxon>Eukaryota</taxon>
        <taxon>Fungi</taxon>
        <taxon>Dikarya</taxon>
        <taxon>Ascomycota</taxon>
        <taxon>Pezizomycotina</taxon>
        <taxon>Dothideomycetes</taxon>
        <taxon>Dothideomycetes incertae sedis</taxon>
        <taxon>Patellariales</taxon>
        <taxon>Patellariaceae</taxon>
        <taxon>Patellaria</taxon>
    </lineage>
</organism>
<gene>
    <name evidence="1" type="ORF">M501DRAFT_1017291</name>
</gene>
<name>A0A9P4S8Z5_9PEZI</name>